<dbReference type="AlphaFoldDB" id="A0AAD7U016"/>
<reference evidence="3" key="1">
    <citation type="submission" date="2022-11" db="EMBL/GenBank/DDBJ databases">
        <title>Genome Sequence of Cubamyces cubensis.</title>
        <authorList>
            <person name="Buettner E."/>
        </authorList>
    </citation>
    <scope>NUCLEOTIDE SEQUENCE</scope>
    <source>
        <strain evidence="3">MPL-01</strain>
    </source>
</reference>
<evidence type="ECO:0000256" key="1">
    <source>
        <dbReference type="SAM" id="MobiDB-lite"/>
    </source>
</evidence>
<protein>
    <submittedName>
        <fullName evidence="3">Uncharacterized protein</fullName>
    </submittedName>
</protein>
<evidence type="ECO:0000313" key="4">
    <source>
        <dbReference type="Proteomes" id="UP001215151"/>
    </source>
</evidence>
<feature type="region of interest" description="Disordered" evidence="1">
    <location>
        <begin position="221"/>
        <end position="251"/>
    </location>
</feature>
<organism evidence="3 4">
    <name type="scientific">Trametes cubensis</name>
    <dbReference type="NCBI Taxonomy" id="1111947"/>
    <lineage>
        <taxon>Eukaryota</taxon>
        <taxon>Fungi</taxon>
        <taxon>Dikarya</taxon>
        <taxon>Basidiomycota</taxon>
        <taxon>Agaricomycotina</taxon>
        <taxon>Agaricomycetes</taxon>
        <taxon>Polyporales</taxon>
        <taxon>Polyporaceae</taxon>
        <taxon>Trametes</taxon>
    </lineage>
</organism>
<feature type="compositionally biased region" description="Low complexity" evidence="1">
    <location>
        <begin position="411"/>
        <end position="433"/>
    </location>
</feature>
<feature type="region of interest" description="Disordered" evidence="1">
    <location>
        <begin position="378"/>
        <end position="439"/>
    </location>
</feature>
<keyword evidence="4" id="KW-1185">Reference proteome</keyword>
<evidence type="ECO:0000256" key="2">
    <source>
        <dbReference type="SAM" id="SignalP"/>
    </source>
</evidence>
<feature type="compositionally biased region" description="Pro residues" evidence="1">
    <location>
        <begin position="159"/>
        <end position="171"/>
    </location>
</feature>
<proteinExistence type="predicted"/>
<feature type="compositionally biased region" description="Basic residues" evidence="1">
    <location>
        <begin position="239"/>
        <end position="249"/>
    </location>
</feature>
<dbReference type="Proteomes" id="UP001215151">
    <property type="component" value="Unassembled WGS sequence"/>
</dbReference>
<feature type="chain" id="PRO_5042118031" evidence="2">
    <location>
        <begin position="20"/>
        <end position="852"/>
    </location>
</feature>
<keyword evidence="2" id="KW-0732">Signal</keyword>
<feature type="region of interest" description="Disordered" evidence="1">
    <location>
        <begin position="736"/>
        <end position="789"/>
    </location>
</feature>
<feature type="signal peptide" evidence="2">
    <location>
        <begin position="1"/>
        <end position="19"/>
    </location>
</feature>
<feature type="region of interest" description="Disordered" evidence="1">
    <location>
        <begin position="159"/>
        <end position="207"/>
    </location>
</feature>
<comment type="caution">
    <text evidence="3">The sequence shown here is derived from an EMBL/GenBank/DDBJ whole genome shotgun (WGS) entry which is preliminary data.</text>
</comment>
<sequence length="852" mass="89570">MVKFSTGLVVALTAIAANAVPLEKRIAQTISASTQKWVAACNAAGGGEQCSNISVTAFSTLLAAAGPCDQQNSADAMIDLAKQLNNNADMIKFAQIFAQQPRNTPTSESVQYCQQAPKNAELNGLFQCQFQGAKADTFVGGVAVGGAGTIPFGLSAPLSPPGSCPANPSGPIPDGQQLSDITQDPGLANIKSGSGAAAPPASSAPAASSVAPASSVAASSAAPASSVAPPASTATCAPKTRKRGAMKKRIAQDTVAAATPWEDACTKAGGQDKCNPIAVTAFATLLAAADPCAQQDSADAMIDLAKQLNNDPDMIRLAQIFAQQPRNTPTSQAVQYCQRAPKNAELQGLFQCQFQGASQDTFVGGVKVGSPGTIPFGLTSPVSPAGSCPANPSGPIPDGQQLVDITQQPRASGSAPSGSSAAPPASGSSAAGGDDSEDGDAADCALSLISLRIQLRVVVDRSRRRPAKDMETACKVYTKLMLQRGYGYPLWEPEPNEAGEVLIGDVGYILDGGFYRLFNATLAADHPVNARYGVPDGYQPFAYPEALIHRRPRVLEPKPLCSKNVTAFSVEASTDLGFSNPGASGGVRFKCSDEQAAILVLKRPGNREVLHPCRDLTQYILSNHQSWYMFARDVFRLEIEEDDIIFVSGSIKTAEWALAAATHKAREGELSFGGEFGPLAKATFSVSATREMTMSLEHRTGPHSSALTTGSEEPAYDQCVFLHYYKLKRRKILPPKVIRAAGERPHSPHRSPRGSPDAKGGVLGQSRSPNSLRTLKEDPPASFAVKSSPSDSFEMLSPMIEKIPSAERTKDPLDDLLEYILTTYSEAENIPSAHSHAIEICVPSILYDSVSP</sequence>
<evidence type="ECO:0000313" key="3">
    <source>
        <dbReference type="EMBL" id="KAJ8489999.1"/>
    </source>
</evidence>
<dbReference type="EMBL" id="JAPEVG010000041">
    <property type="protein sequence ID" value="KAJ8489999.1"/>
    <property type="molecule type" value="Genomic_DNA"/>
</dbReference>
<feature type="compositionally biased region" description="Low complexity" evidence="1">
    <location>
        <begin position="221"/>
        <end position="232"/>
    </location>
</feature>
<gene>
    <name evidence="3" type="ORF">ONZ51_g2601</name>
</gene>
<name>A0AAD7U016_9APHY</name>
<feature type="compositionally biased region" description="Low complexity" evidence="1">
    <location>
        <begin position="192"/>
        <end position="207"/>
    </location>
</feature>
<accession>A0AAD7U016</accession>